<keyword evidence="1" id="KW-0472">Membrane</keyword>
<proteinExistence type="predicted"/>
<comment type="caution">
    <text evidence="2">The sequence shown here is derived from an EMBL/GenBank/DDBJ whole genome shotgun (WGS) entry which is preliminary data.</text>
</comment>
<evidence type="ECO:0000313" key="2">
    <source>
        <dbReference type="EMBL" id="HIF36984.1"/>
    </source>
</evidence>
<sequence>MKWELLPFWFPKSRNNQIWAIIFISLTIFSIDWWNWNSNNRINNWIPTWVIYLIIIQFTLAYSVWKFSEEWMKDE</sequence>
<dbReference type="EMBL" id="DUCX01000017">
    <property type="protein sequence ID" value="HIF36984.1"/>
    <property type="molecule type" value="Genomic_DNA"/>
</dbReference>
<dbReference type="AlphaFoldDB" id="A0A7J4GT60"/>
<gene>
    <name evidence="2" type="ORF">EYQ70_00980</name>
</gene>
<feature type="transmembrane region" description="Helical" evidence="1">
    <location>
        <begin position="46"/>
        <end position="65"/>
    </location>
</feature>
<evidence type="ECO:0000256" key="1">
    <source>
        <dbReference type="SAM" id="Phobius"/>
    </source>
</evidence>
<name>A0A7J4GT60_9ARCH</name>
<reference evidence="3" key="1">
    <citation type="journal article" date="2019" name="bioRxiv">
        <title>Genome diversification in globally distributed novel marine Proteobacteria is linked to environmental adaptation.</title>
        <authorList>
            <person name="Zhou Z."/>
            <person name="Tran P.Q."/>
            <person name="Kieft K."/>
            <person name="Anantharaman K."/>
        </authorList>
    </citation>
    <scope>NUCLEOTIDE SEQUENCE [LARGE SCALE GENOMIC DNA]</scope>
</reference>
<dbReference type="Proteomes" id="UP000585802">
    <property type="component" value="Unassembled WGS sequence"/>
</dbReference>
<feature type="transmembrane region" description="Helical" evidence="1">
    <location>
        <begin position="16"/>
        <end position="34"/>
    </location>
</feature>
<keyword evidence="1" id="KW-1133">Transmembrane helix</keyword>
<organism evidence="2 3">
    <name type="scientific">Marine Group III euryarchaeote</name>
    <dbReference type="NCBI Taxonomy" id="2173149"/>
    <lineage>
        <taxon>Archaea</taxon>
        <taxon>Methanobacteriati</taxon>
        <taxon>Thermoplasmatota</taxon>
        <taxon>Thermoplasmata</taxon>
        <taxon>Candidatus Thermoprofundales</taxon>
    </lineage>
</organism>
<evidence type="ECO:0008006" key="4">
    <source>
        <dbReference type="Google" id="ProtNLM"/>
    </source>
</evidence>
<protein>
    <recommendedName>
        <fullName evidence="4">DUF3311 domain-containing protein</fullName>
    </recommendedName>
</protein>
<keyword evidence="1" id="KW-0812">Transmembrane</keyword>
<accession>A0A7J4GT60</accession>
<evidence type="ECO:0000313" key="3">
    <source>
        <dbReference type="Proteomes" id="UP000585802"/>
    </source>
</evidence>